<keyword evidence="6" id="KW-1185">Reference proteome</keyword>
<dbReference type="Proteomes" id="UP000192335">
    <property type="component" value="Unassembled WGS sequence"/>
</dbReference>
<dbReference type="EMBL" id="UPHM01000021">
    <property type="protein sequence ID" value="VAZ89545.1"/>
    <property type="molecule type" value="Genomic_DNA"/>
</dbReference>
<dbReference type="EMBL" id="MWQA01000001">
    <property type="protein sequence ID" value="ORC08718.1"/>
    <property type="molecule type" value="Genomic_DNA"/>
</dbReference>
<comment type="caution">
    <text evidence="3">The sequence shown here is derived from an EMBL/GenBank/DDBJ whole genome shotgun (WGS) entry which is preliminary data.</text>
</comment>
<feature type="domain" description="Barstar (barnase inhibitor)" evidence="2">
    <location>
        <begin position="35"/>
        <end position="127"/>
    </location>
</feature>
<accession>A0A8E2LPY2</accession>
<protein>
    <recommendedName>
        <fullName evidence="2">Barstar (barnase inhibitor) domain-containing protein</fullName>
    </recommendedName>
</protein>
<dbReference type="RefSeq" id="WP_075547806.1">
    <property type="nucleotide sequence ID" value="NZ_LWCM01000096.1"/>
</dbReference>
<evidence type="ECO:0000256" key="1">
    <source>
        <dbReference type="ARBA" id="ARBA00006845"/>
    </source>
</evidence>
<name>A0A8E2LPY2_9MYCO</name>
<evidence type="ECO:0000313" key="5">
    <source>
        <dbReference type="Proteomes" id="UP000192335"/>
    </source>
</evidence>
<evidence type="ECO:0000259" key="2">
    <source>
        <dbReference type="Pfam" id="PF01337"/>
    </source>
</evidence>
<gene>
    <name evidence="3" type="ORF">B4U45_21110</name>
    <name evidence="4" type="ORF">LAUMK4_01101</name>
</gene>
<dbReference type="AlphaFoldDB" id="A0A8E2LPY2"/>
<organism evidence="3 5">
    <name type="scientific">Mycobacterium persicum</name>
    <dbReference type="NCBI Taxonomy" id="1487726"/>
    <lineage>
        <taxon>Bacteria</taxon>
        <taxon>Bacillati</taxon>
        <taxon>Actinomycetota</taxon>
        <taxon>Actinomycetes</taxon>
        <taxon>Mycobacteriales</taxon>
        <taxon>Mycobacteriaceae</taxon>
        <taxon>Mycobacterium</taxon>
    </lineage>
</organism>
<sequence length="165" mass="18080">MNLDEFVLGAAGHGACVGVHTATASALAPPDGVELRTVDGSHVKTLDALFNTFAEVWHFPPWFGRNAAAFDDFMRDLDNMINTAEGKPPAPGYLTDITDAHLLLVEQPDIFPWFAKSIPFYRDYYRDEADPPAAFGLLLSAPTNHVNEVRKRWLTAGIPVVTVSV</sequence>
<dbReference type="SUPFAM" id="SSF52038">
    <property type="entry name" value="Barstar-related"/>
    <property type="match status" value="1"/>
</dbReference>
<dbReference type="Proteomes" id="UP000271464">
    <property type="component" value="Unassembled WGS sequence"/>
</dbReference>
<dbReference type="Pfam" id="PF01337">
    <property type="entry name" value="Barstar"/>
    <property type="match status" value="1"/>
</dbReference>
<proteinExistence type="inferred from homology"/>
<comment type="similarity">
    <text evidence="1">Belongs to the barstar family.</text>
</comment>
<reference evidence="4 6" key="2">
    <citation type="submission" date="2018-09" db="EMBL/GenBank/DDBJ databases">
        <authorList>
            <person name="Tagini F."/>
        </authorList>
    </citation>
    <scope>NUCLEOTIDE SEQUENCE [LARGE SCALE GENOMIC DNA]</scope>
    <source>
        <strain evidence="4 6">MK4</strain>
    </source>
</reference>
<dbReference type="Gene3D" id="3.30.370.10">
    <property type="entry name" value="Barstar-like"/>
    <property type="match status" value="1"/>
</dbReference>
<dbReference type="OrthoDB" id="5184890at2"/>
<evidence type="ECO:0000313" key="4">
    <source>
        <dbReference type="EMBL" id="VAZ89545.1"/>
    </source>
</evidence>
<dbReference type="InterPro" id="IPR000468">
    <property type="entry name" value="Barstar"/>
</dbReference>
<reference evidence="3 5" key="1">
    <citation type="submission" date="2017-02" db="EMBL/GenBank/DDBJ databases">
        <title>Mycobacterium kansasii genomes.</title>
        <authorList>
            <person name="Borowka P."/>
            <person name="Strapagiel D."/>
            <person name="Marciniak B."/>
            <person name="Lach J."/>
            <person name="Bakula Z."/>
            <person name="Van Ingen J."/>
            <person name="Safianowska A."/>
            <person name="Brzostek A."/>
            <person name="Dziadek J."/>
            <person name="Jagielski T."/>
        </authorList>
    </citation>
    <scope>NUCLEOTIDE SEQUENCE [LARGE SCALE GENOMIC DNA]</scope>
    <source>
        <strain evidence="3 5">12MK</strain>
    </source>
</reference>
<dbReference type="InterPro" id="IPR035905">
    <property type="entry name" value="Barstar-like_sf"/>
</dbReference>
<dbReference type="GeneID" id="66599894"/>
<evidence type="ECO:0000313" key="6">
    <source>
        <dbReference type="Proteomes" id="UP000271464"/>
    </source>
</evidence>
<evidence type="ECO:0000313" key="3">
    <source>
        <dbReference type="EMBL" id="ORC08718.1"/>
    </source>
</evidence>